<dbReference type="OrthoDB" id="7217987at2"/>
<dbReference type="InterPro" id="IPR010870">
    <property type="entry name" value="Porin_O/P"/>
</dbReference>
<accession>A0A6B8KDE4</accession>
<gene>
    <name evidence="3" type="ORF">H2LOC_007865</name>
</gene>
<dbReference type="KEGG" id="mhey:H2LOC_007865"/>
<evidence type="ECO:0000313" key="4">
    <source>
        <dbReference type="Proteomes" id="UP000309061"/>
    </source>
</evidence>
<feature type="region of interest" description="Disordered" evidence="1">
    <location>
        <begin position="60"/>
        <end position="94"/>
    </location>
</feature>
<protein>
    <submittedName>
        <fullName evidence="3">Porin</fullName>
    </submittedName>
</protein>
<dbReference type="InterPro" id="IPR023614">
    <property type="entry name" value="Porin_dom_sf"/>
</dbReference>
<dbReference type="Gene3D" id="2.40.160.10">
    <property type="entry name" value="Porin"/>
    <property type="match status" value="1"/>
</dbReference>
<dbReference type="RefSeq" id="WP_136495895.1">
    <property type="nucleotide sequence ID" value="NZ_CP046052.1"/>
</dbReference>
<feature type="signal peptide" evidence="2">
    <location>
        <begin position="1"/>
        <end position="29"/>
    </location>
</feature>
<keyword evidence="4" id="KW-1185">Reference proteome</keyword>
<dbReference type="EMBL" id="CP046052">
    <property type="protein sequence ID" value="QGM45622.1"/>
    <property type="molecule type" value="Genomic_DNA"/>
</dbReference>
<dbReference type="Pfam" id="PF07396">
    <property type="entry name" value="Porin_O_P"/>
    <property type="match status" value="1"/>
</dbReference>
<keyword evidence="2" id="KW-0732">Signal</keyword>
<evidence type="ECO:0000256" key="2">
    <source>
        <dbReference type="SAM" id="SignalP"/>
    </source>
</evidence>
<name>A0A6B8KDE4_9HYPH</name>
<reference evidence="3 4" key="1">
    <citation type="submission" date="2019-11" db="EMBL/GenBank/DDBJ databases">
        <title>The genome sequence of Methylocystis heyeri.</title>
        <authorList>
            <person name="Oshkin I.Y."/>
            <person name="Miroshnikov K."/>
            <person name="Dedysh S.N."/>
        </authorList>
    </citation>
    <scope>NUCLEOTIDE SEQUENCE [LARGE SCALE GENOMIC DNA]</scope>
    <source>
        <strain evidence="3 4">H2</strain>
    </source>
</reference>
<sequence>MARRNLSQAFLIGGAACALGAISPPAVHAEDLAETVRLLKARLDANEAETRALKAELDALRTKSAGKKPAPARLVRRPSEPASQSEAPAKSAAGTTVAPAPLPLLVNLSRGLMIETPDHANSFKIGGRILVDGGGSTMPEQGYSSVANFRQARLEVEGKALEYWNYKFQYDFTAGNTTKVGVVGGIRDAYIAWRYLNPLVLQVGQFFEPQGLEWTQSKNTTDFLERALLFSGPLHHIGFAALTHGANWSIKVGVFTTSTVESSLAPADGTPVVFGVPETANWVATGGGQYVDIAGRATYAPIMDDRRLLHFGVSGRFHRPNDSTAANDGLLSPGVGVKTESNILNENLLGAPDLSCGAVSFYGNPAVAGKCVRDARLFGAEFVASYGPASLQAEYLGARFDRDNLAILTANAAGNYAPGGSRVDFNGYYVYGTWYLTGESRAAAYQVDGLNPATFGQIKINNPLSAGGWGAWELAARTSAINLDNGAYAGSYFANVLAFAQGNPALQKMIGNSGVLGGREQDFTLGLNWYPDPGFRVMMNWTRVLHLTAPWDRAYLNGAHPNTVLMRVQADW</sequence>
<feature type="chain" id="PRO_5025389957" evidence="2">
    <location>
        <begin position="30"/>
        <end position="572"/>
    </location>
</feature>
<dbReference type="AlphaFoldDB" id="A0A6B8KDE4"/>
<dbReference type="Proteomes" id="UP000309061">
    <property type="component" value="Chromosome"/>
</dbReference>
<organism evidence="3 4">
    <name type="scientific">Methylocystis heyeri</name>
    <dbReference type="NCBI Taxonomy" id="391905"/>
    <lineage>
        <taxon>Bacteria</taxon>
        <taxon>Pseudomonadati</taxon>
        <taxon>Pseudomonadota</taxon>
        <taxon>Alphaproteobacteria</taxon>
        <taxon>Hyphomicrobiales</taxon>
        <taxon>Methylocystaceae</taxon>
        <taxon>Methylocystis</taxon>
    </lineage>
</organism>
<evidence type="ECO:0000256" key="1">
    <source>
        <dbReference type="SAM" id="MobiDB-lite"/>
    </source>
</evidence>
<evidence type="ECO:0000313" key="3">
    <source>
        <dbReference type="EMBL" id="QGM45622.1"/>
    </source>
</evidence>
<proteinExistence type="predicted"/>
<dbReference type="PROSITE" id="PS51257">
    <property type="entry name" value="PROKAR_LIPOPROTEIN"/>
    <property type="match status" value="1"/>
</dbReference>